<dbReference type="Pfam" id="PF01943">
    <property type="entry name" value="Polysacc_synt"/>
    <property type="match status" value="1"/>
</dbReference>
<gene>
    <name evidence="7" type="ORF">FAZ78_06365</name>
</gene>
<feature type="transmembrane region" description="Helical" evidence="6">
    <location>
        <begin position="357"/>
        <end position="377"/>
    </location>
</feature>
<keyword evidence="4 6" id="KW-1133">Transmembrane helix</keyword>
<evidence type="ECO:0000256" key="3">
    <source>
        <dbReference type="ARBA" id="ARBA00022692"/>
    </source>
</evidence>
<feature type="transmembrane region" description="Helical" evidence="6">
    <location>
        <begin position="26"/>
        <end position="45"/>
    </location>
</feature>
<evidence type="ECO:0000256" key="6">
    <source>
        <dbReference type="SAM" id="Phobius"/>
    </source>
</evidence>
<comment type="caution">
    <text evidence="7">The sequence shown here is derived from an EMBL/GenBank/DDBJ whole genome shotgun (WGS) entry which is preliminary data.</text>
</comment>
<dbReference type="InterPro" id="IPR002797">
    <property type="entry name" value="Polysacc_synth"/>
</dbReference>
<evidence type="ECO:0000256" key="4">
    <source>
        <dbReference type="ARBA" id="ARBA00022989"/>
    </source>
</evidence>
<feature type="transmembrane region" description="Helical" evidence="6">
    <location>
        <begin position="413"/>
        <end position="433"/>
    </location>
</feature>
<comment type="subcellular location">
    <subcellularLocation>
        <location evidence="1">Cell membrane</location>
        <topology evidence="1">Multi-pass membrane protein</topology>
    </subcellularLocation>
</comment>
<dbReference type="GO" id="GO:0005886">
    <property type="term" value="C:plasma membrane"/>
    <property type="evidence" value="ECO:0007669"/>
    <property type="project" value="UniProtKB-SubCell"/>
</dbReference>
<dbReference type="EMBL" id="SWAU01000041">
    <property type="protein sequence ID" value="TKA97376.1"/>
    <property type="molecule type" value="Genomic_DNA"/>
</dbReference>
<dbReference type="InterPro" id="IPR050833">
    <property type="entry name" value="Poly_Biosynth_Transport"/>
</dbReference>
<keyword evidence="2" id="KW-1003">Cell membrane</keyword>
<dbReference type="AlphaFoldDB" id="A0A4U0Z2L0"/>
<organism evidence="7 8">
    <name type="scientific">Cereibacter changlensis</name>
    <dbReference type="NCBI Taxonomy" id="402884"/>
    <lineage>
        <taxon>Bacteria</taxon>
        <taxon>Pseudomonadati</taxon>
        <taxon>Pseudomonadota</taxon>
        <taxon>Alphaproteobacteria</taxon>
        <taxon>Rhodobacterales</taxon>
        <taxon>Paracoccaceae</taxon>
        <taxon>Cereibacter</taxon>
    </lineage>
</organism>
<evidence type="ECO:0000313" key="8">
    <source>
        <dbReference type="Proteomes" id="UP000306340"/>
    </source>
</evidence>
<proteinExistence type="predicted"/>
<dbReference type="RefSeq" id="WP_136791809.1">
    <property type="nucleotide sequence ID" value="NZ_SWAU01000041.1"/>
</dbReference>
<evidence type="ECO:0000256" key="1">
    <source>
        <dbReference type="ARBA" id="ARBA00004651"/>
    </source>
</evidence>
<sequence>MSPTAPMLTRPTQEVATPFWKRLLPIYFSLACGALLPFVLAPVIIRSEGLQVYGHYATLILSTQIGLVISEYSFDYTGPRMVLAHSSRSQAENQALNAYCRVLALKLLLLPVALMVSVLAYYALTRGAPQTSEIAAMLLMISGTALVGGWYLIASGQTLIYGMGTGLTRIATVTLSLILLHFEPLQTTDGLELFFAFSTPTFAFGLVIAGRARAKHRRNIEGTGNVGPIASAVNLGGMFKTLKDGLPAFAGNALATAQNWIGPMLVGLVSGPEAVGIYNALERPMRFVTSGLRPLFQVLYPHMVSMHVSSSIAARGLLIKLVMGSLILGTIFVSATLVYSEQLVVALFGSSLVDYHFVLPIFAAWLSLGLMNNFVGIQGLLASERDRKYSTGILIGFITTATLALVLSGQSPYIFWVAIAVLLGEALAAIYYLRAVTSVMHK</sequence>
<evidence type="ECO:0000256" key="5">
    <source>
        <dbReference type="ARBA" id="ARBA00023136"/>
    </source>
</evidence>
<feature type="transmembrane region" description="Helical" evidence="6">
    <location>
        <begin position="193"/>
        <end position="210"/>
    </location>
</feature>
<reference evidence="7 8" key="1">
    <citation type="submission" date="2019-04" db="EMBL/GenBank/DDBJ databases">
        <title>Crypto-aerobic microbial life in anoxic (sulfidic) marine sediments.</title>
        <authorList>
            <person name="Bhattacharya S."/>
            <person name="Roy C."/>
            <person name="Mondal N."/>
            <person name="Sarkar J."/>
            <person name="Mandal S."/>
            <person name="Rameez M.J."/>
            <person name="Ghosh W."/>
        </authorList>
    </citation>
    <scope>NUCLEOTIDE SEQUENCE [LARGE SCALE GENOMIC DNA]</scope>
    <source>
        <strain evidence="7 8">SBBC</strain>
    </source>
</reference>
<dbReference type="PANTHER" id="PTHR30250:SF11">
    <property type="entry name" value="O-ANTIGEN TRANSPORTER-RELATED"/>
    <property type="match status" value="1"/>
</dbReference>
<feature type="transmembrane region" description="Helical" evidence="6">
    <location>
        <begin position="103"/>
        <end position="122"/>
    </location>
</feature>
<accession>A0A4U0Z2L0</accession>
<dbReference type="PANTHER" id="PTHR30250">
    <property type="entry name" value="PST FAMILY PREDICTED COLANIC ACID TRANSPORTER"/>
    <property type="match status" value="1"/>
</dbReference>
<keyword evidence="3 6" id="KW-0812">Transmembrane</keyword>
<dbReference type="Proteomes" id="UP000306340">
    <property type="component" value="Unassembled WGS sequence"/>
</dbReference>
<feature type="transmembrane region" description="Helical" evidence="6">
    <location>
        <begin position="389"/>
        <end position="407"/>
    </location>
</feature>
<feature type="transmembrane region" description="Helical" evidence="6">
    <location>
        <begin position="317"/>
        <end position="337"/>
    </location>
</feature>
<feature type="transmembrane region" description="Helical" evidence="6">
    <location>
        <begin position="160"/>
        <end position="181"/>
    </location>
</feature>
<name>A0A4U0Z2L0_9RHOB</name>
<evidence type="ECO:0008006" key="9">
    <source>
        <dbReference type="Google" id="ProtNLM"/>
    </source>
</evidence>
<evidence type="ECO:0000313" key="7">
    <source>
        <dbReference type="EMBL" id="TKA97376.1"/>
    </source>
</evidence>
<evidence type="ECO:0000256" key="2">
    <source>
        <dbReference type="ARBA" id="ARBA00022475"/>
    </source>
</evidence>
<keyword evidence="5 6" id="KW-0472">Membrane</keyword>
<protein>
    <recommendedName>
        <fullName evidence="9">O-antigen/teichoic acid export membrane protein</fullName>
    </recommendedName>
</protein>
<feature type="transmembrane region" description="Helical" evidence="6">
    <location>
        <begin position="134"/>
        <end position="153"/>
    </location>
</feature>